<dbReference type="Gene3D" id="3.30.1370.50">
    <property type="entry name" value="R3H-like domain"/>
    <property type="match status" value="1"/>
</dbReference>
<dbReference type="RefSeq" id="WP_191693882.1">
    <property type="nucleotide sequence ID" value="NZ_JACSQN010000004.1"/>
</dbReference>
<evidence type="ECO:0000256" key="6">
    <source>
        <dbReference type="HAMAP-Rule" id="MF_00867"/>
    </source>
</evidence>
<comment type="subcellular location">
    <subcellularLocation>
        <location evidence="6">Cytoplasm</location>
    </subcellularLocation>
</comment>
<dbReference type="Gene3D" id="3.30.30.80">
    <property type="entry name" value="probable RNA-binding protein from clostridium symbiosum atcc 14940"/>
    <property type="match status" value="1"/>
</dbReference>
<reference evidence="8 9" key="1">
    <citation type="submission" date="2020-08" db="EMBL/GenBank/DDBJ databases">
        <title>A Genomic Blueprint of the Chicken Gut Microbiome.</title>
        <authorList>
            <person name="Gilroy R."/>
            <person name="Ravi A."/>
            <person name="Getino M."/>
            <person name="Pursley I."/>
            <person name="Horton D.L."/>
            <person name="Alikhan N.-F."/>
            <person name="Baker D."/>
            <person name="Gharbi K."/>
            <person name="Hall N."/>
            <person name="Watson M."/>
            <person name="Adriaenssens E.M."/>
            <person name="Foster-Nyarko E."/>
            <person name="Jarju S."/>
            <person name="Secka A."/>
            <person name="Antonio M."/>
            <person name="Oren A."/>
            <person name="Chaudhuri R."/>
            <person name="La Ragione R.M."/>
            <person name="Hildebrand F."/>
            <person name="Pallen M.J."/>
        </authorList>
    </citation>
    <scope>NUCLEOTIDE SEQUENCE [LARGE SCALE GENOMIC DNA]</scope>
    <source>
        <strain evidence="8 9">Sa2YVA2</strain>
    </source>
</reference>
<keyword evidence="9" id="KW-1185">Reference proteome</keyword>
<dbReference type="InterPro" id="IPR001374">
    <property type="entry name" value="R3H_dom"/>
</dbReference>
<gene>
    <name evidence="6" type="primary">khpB</name>
    <name evidence="6" type="synonym">eloR</name>
    <name evidence="8" type="ORF">H9649_06380</name>
</gene>
<dbReference type="InterPro" id="IPR038008">
    <property type="entry name" value="Jag_KH"/>
</dbReference>
<dbReference type="PANTHER" id="PTHR35800:SF1">
    <property type="entry name" value="RNA-BINDING PROTEIN KHPB"/>
    <property type="match status" value="1"/>
</dbReference>
<evidence type="ECO:0000256" key="2">
    <source>
        <dbReference type="ARBA" id="ARBA00022884"/>
    </source>
</evidence>
<dbReference type="NCBIfam" id="NF041568">
    <property type="entry name" value="Jag_EloR"/>
    <property type="match status" value="1"/>
</dbReference>
<comment type="similarity">
    <text evidence="6">Belongs to the KhpB RNA-binding protein family.</text>
</comment>
<evidence type="ECO:0000313" key="8">
    <source>
        <dbReference type="EMBL" id="MBD7984198.1"/>
    </source>
</evidence>
<name>A0ABR8U843_9BACL</name>
<comment type="function">
    <text evidence="6">A probable RNA chaperone. Forms a complex with KhpA which binds to cellular RNA and controls its expression. Plays a role in peptidoglycan (PG) homeostasis and cell length regulation.</text>
</comment>
<dbReference type="InterPro" id="IPR034079">
    <property type="entry name" value="R3H_KhpB"/>
</dbReference>
<dbReference type="SUPFAM" id="SSF82708">
    <property type="entry name" value="R3H domain"/>
    <property type="match status" value="1"/>
</dbReference>
<proteinExistence type="inferred from homology"/>
<evidence type="ECO:0000256" key="3">
    <source>
        <dbReference type="ARBA" id="ARBA00022960"/>
    </source>
</evidence>
<evidence type="ECO:0000256" key="5">
    <source>
        <dbReference type="ARBA" id="ARBA00023316"/>
    </source>
</evidence>
<keyword evidence="1 6" id="KW-0963">Cytoplasm</keyword>
<dbReference type="CDD" id="cd02414">
    <property type="entry name" value="KH-II_Jag"/>
    <property type="match status" value="1"/>
</dbReference>
<comment type="caution">
    <text evidence="6">Lacks conserved residue(s) required for the propagation of feature annotation.</text>
</comment>
<dbReference type="HAMAP" id="MF_00867">
    <property type="entry name" value="KhpB"/>
    <property type="match status" value="1"/>
</dbReference>
<dbReference type="Pfam" id="PF14804">
    <property type="entry name" value="Jag_N"/>
    <property type="match status" value="1"/>
</dbReference>
<dbReference type="InterPro" id="IPR039247">
    <property type="entry name" value="KhpB"/>
</dbReference>
<keyword evidence="4 6" id="KW-0143">Chaperone</keyword>
<comment type="domain">
    <text evidence="6">Has an N-terminal Jag-N domain and 2 RNA-binding domains (KH and R3H).</text>
</comment>
<dbReference type="SMART" id="SM01245">
    <property type="entry name" value="Jag_N"/>
    <property type="match status" value="1"/>
</dbReference>
<dbReference type="SMART" id="SM00393">
    <property type="entry name" value="R3H"/>
    <property type="match status" value="1"/>
</dbReference>
<evidence type="ECO:0000259" key="7">
    <source>
        <dbReference type="PROSITE" id="PS51061"/>
    </source>
</evidence>
<dbReference type="InterPro" id="IPR036867">
    <property type="entry name" value="R3H_dom_sf"/>
</dbReference>
<comment type="subunit">
    <text evidence="6">Forms a complex with KhpA.</text>
</comment>
<dbReference type="InterPro" id="IPR015946">
    <property type="entry name" value="KH_dom-like_a/b"/>
</dbReference>
<accession>A0ABR8U843</accession>
<dbReference type="PROSITE" id="PS51061">
    <property type="entry name" value="R3H"/>
    <property type="match status" value="1"/>
</dbReference>
<keyword evidence="2 6" id="KW-0694">RNA-binding</keyword>
<protein>
    <recommendedName>
        <fullName evidence="6">RNA-binding protein KhpB</fullName>
    </recommendedName>
    <alternativeName>
        <fullName evidence="6">RNA-binding protein EloR</fullName>
    </alternativeName>
</protein>
<dbReference type="PANTHER" id="PTHR35800">
    <property type="entry name" value="PROTEIN JAG"/>
    <property type="match status" value="1"/>
</dbReference>
<dbReference type="Proteomes" id="UP000626786">
    <property type="component" value="Unassembled WGS sequence"/>
</dbReference>
<sequence length="269" mass="30298">MKKIARKGATVEAAIKSALQELGVTREEVTINIIDNGKKGFLGFGAREAEVIVTVIEASNPVPSIEEKQTDPSELVNETLKEVVEIEEVLVPESVDAPAEISISEEIVLEVQDQKEVSDERAIEETKTYITNIAKGMGIEDVTIDHEQDGKYISFKLESEKAAFLIGKRGQTLNALQQLAQLVVNKFSEQFKVVRLDVGDYRERREQSLEQFAERMADQAVRNGRKMKLEPMPSYERKVIHHVLSNRLDIETYSEGTDPNRYLVIEPIN</sequence>
<dbReference type="EMBL" id="JACSQN010000004">
    <property type="protein sequence ID" value="MBD7984198.1"/>
    <property type="molecule type" value="Genomic_DNA"/>
</dbReference>
<comment type="caution">
    <text evidence="8">The sequence shown here is derived from an EMBL/GenBank/DDBJ whole genome shotgun (WGS) entry which is preliminary data.</text>
</comment>
<evidence type="ECO:0000256" key="1">
    <source>
        <dbReference type="ARBA" id="ARBA00022490"/>
    </source>
</evidence>
<keyword evidence="5 6" id="KW-0961">Cell wall biogenesis/degradation</keyword>
<evidence type="ECO:0000313" key="9">
    <source>
        <dbReference type="Proteomes" id="UP000626786"/>
    </source>
</evidence>
<dbReference type="Pfam" id="PF13083">
    <property type="entry name" value="KH_KhpA-B"/>
    <property type="match status" value="1"/>
</dbReference>
<evidence type="ECO:0000256" key="4">
    <source>
        <dbReference type="ARBA" id="ARBA00023186"/>
    </source>
</evidence>
<dbReference type="CDD" id="cd02644">
    <property type="entry name" value="R3H_jag"/>
    <property type="match status" value="1"/>
</dbReference>
<dbReference type="InterPro" id="IPR038247">
    <property type="entry name" value="Jag_N_dom_sf"/>
</dbReference>
<feature type="domain" description="R3H" evidence="7">
    <location>
        <begin position="203"/>
        <end position="269"/>
    </location>
</feature>
<keyword evidence="3 6" id="KW-0133">Cell shape</keyword>
<dbReference type="Gene3D" id="3.30.300.20">
    <property type="match status" value="1"/>
</dbReference>
<dbReference type="Pfam" id="PF01424">
    <property type="entry name" value="R3H"/>
    <property type="match status" value="1"/>
</dbReference>
<dbReference type="InterPro" id="IPR032782">
    <property type="entry name" value="KhpB_N"/>
</dbReference>
<organism evidence="8 9">
    <name type="scientific">Sporosarcina quadrami</name>
    <dbReference type="NCBI Taxonomy" id="2762234"/>
    <lineage>
        <taxon>Bacteria</taxon>
        <taxon>Bacillati</taxon>
        <taxon>Bacillota</taxon>
        <taxon>Bacilli</taxon>
        <taxon>Bacillales</taxon>
        <taxon>Caryophanaceae</taxon>
        <taxon>Sporosarcina</taxon>
    </lineage>
</organism>